<evidence type="ECO:0000256" key="1">
    <source>
        <dbReference type="ARBA" id="ARBA00001913"/>
    </source>
</evidence>
<keyword evidence="5" id="KW-1185">Reference proteome</keyword>
<comment type="caution">
    <text evidence="4">The sequence shown here is derived from an EMBL/GenBank/DDBJ whole genome shotgun (WGS) entry which is preliminary data.</text>
</comment>
<comment type="cofactor">
    <cofactor evidence="1">
        <name>Ca(2+)</name>
        <dbReference type="ChEBI" id="CHEBI:29108"/>
    </cofactor>
</comment>
<evidence type="ECO:0000313" key="5">
    <source>
        <dbReference type="Proteomes" id="UP000318571"/>
    </source>
</evidence>
<dbReference type="InterPro" id="IPR017850">
    <property type="entry name" value="Alkaline_phosphatase_core_sf"/>
</dbReference>
<reference evidence="4 5" key="1">
    <citation type="journal article" date="2018" name="Nat. Ecol. Evol.">
        <title>Genomic signatures of mitonuclear coevolution across populations of Tigriopus californicus.</title>
        <authorList>
            <person name="Barreto F.S."/>
            <person name="Watson E.T."/>
            <person name="Lima T.G."/>
            <person name="Willett C.S."/>
            <person name="Edmands S."/>
            <person name="Li W."/>
            <person name="Burton R.S."/>
        </authorList>
    </citation>
    <scope>NUCLEOTIDE SEQUENCE [LARGE SCALE GENOMIC DNA]</scope>
    <source>
        <strain evidence="4 5">San Diego</strain>
    </source>
</reference>
<gene>
    <name evidence="4" type="ORF">TCAL_10750</name>
</gene>
<dbReference type="AlphaFoldDB" id="A0A553NVN1"/>
<dbReference type="Proteomes" id="UP000318571">
    <property type="component" value="Chromosome 1"/>
</dbReference>
<feature type="domain" description="Sulfatase N-terminal" evidence="3">
    <location>
        <begin position="9"/>
        <end position="172"/>
    </location>
</feature>
<dbReference type="Pfam" id="PF00884">
    <property type="entry name" value="Sulfatase"/>
    <property type="match status" value="1"/>
</dbReference>
<dbReference type="Gene3D" id="3.40.720.10">
    <property type="entry name" value="Alkaline Phosphatase, subunit A"/>
    <property type="match status" value="1"/>
</dbReference>
<proteinExistence type="inferred from homology"/>
<dbReference type="EMBL" id="VCGU01000010">
    <property type="protein sequence ID" value="TRY69491.1"/>
    <property type="molecule type" value="Genomic_DNA"/>
</dbReference>
<organism evidence="4 5">
    <name type="scientific">Tigriopus californicus</name>
    <name type="common">Marine copepod</name>
    <dbReference type="NCBI Taxonomy" id="6832"/>
    <lineage>
        <taxon>Eukaryota</taxon>
        <taxon>Metazoa</taxon>
        <taxon>Ecdysozoa</taxon>
        <taxon>Arthropoda</taxon>
        <taxon>Crustacea</taxon>
        <taxon>Multicrustacea</taxon>
        <taxon>Hexanauplia</taxon>
        <taxon>Copepoda</taxon>
        <taxon>Harpacticoida</taxon>
        <taxon>Harpacticidae</taxon>
        <taxon>Tigriopus</taxon>
    </lineage>
</organism>
<dbReference type="GO" id="GO:0016250">
    <property type="term" value="F:N-sulfoglucosamine sulfohydrolase activity"/>
    <property type="evidence" value="ECO:0007669"/>
    <property type="project" value="TreeGrafter"/>
</dbReference>
<dbReference type="STRING" id="6832.A0A553NVN1"/>
<dbReference type="OMA" id="LAHESYF"/>
<protein>
    <recommendedName>
        <fullName evidence="3">Sulfatase N-terminal domain-containing protein</fullName>
    </recommendedName>
</protein>
<evidence type="ECO:0000256" key="2">
    <source>
        <dbReference type="ARBA" id="ARBA00008779"/>
    </source>
</evidence>
<evidence type="ECO:0000313" key="4">
    <source>
        <dbReference type="EMBL" id="TRY69491.1"/>
    </source>
</evidence>
<dbReference type="GO" id="GO:0030200">
    <property type="term" value="P:heparan sulfate proteoglycan catabolic process"/>
    <property type="evidence" value="ECO:0007669"/>
    <property type="project" value="TreeGrafter"/>
</dbReference>
<dbReference type="PANTHER" id="PTHR43108:SF6">
    <property type="entry name" value="N-SULPHOGLUCOSAMINE SULPHOHYDROLASE"/>
    <property type="match status" value="1"/>
</dbReference>
<name>A0A553NVN1_TIGCA</name>
<dbReference type="SUPFAM" id="SSF53649">
    <property type="entry name" value="Alkaline phosphatase-like"/>
    <property type="match status" value="1"/>
</dbReference>
<accession>A0A553NVN1</accession>
<evidence type="ECO:0000259" key="3">
    <source>
        <dbReference type="Pfam" id="PF00884"/>
    </source>
</evidence>
<dbReference type="PANTHER" id="PTHR43108">
    <property type="entry name" value="N-ACETYLGLUCOSAMINE-6-SULFATASE FAMILY MEMBER"/>
    <property type="match status" value="1"/>
</dbReference>
<dbReference type="InterPro" id="IPR000917">
    <property type="entry name" value="Sulfatase_N"/>
</dbReference>
<dbReference type="GO" id="GO:0006027">
    <property type="term" value="P:glycosaminoglycan catabolic process"/>
    <property type="evidence" value="ECO:0007669"/>
    <property type="project" value="TreeGrafter"/>
</dbReference>
<sequence>MKNLVGSFLDRFGDKPFFLYIPFHDPHRCGHTNPELGEFCQKFGDSVSGFGTIPDWEPTYYSDEEVIVPGTVPDTRATRSEIANQYTTISRLDQGIGLIMDELTARGHINETLVIYSSDNGIPFPNGRTNFYDLGIHQPLLISSPVHPRSHGQSVASLVSLLDVTPTVLDWFRIPYPRYKMFHHSPSVRLTGKSLLPALDYMSGGQTDLMHQERTVVFGSHNLHEVTMYYPMRYIRGPRFKLIRNLAHESYFPIDQDFFLSKSLQDLLLRFRHKKDLRWIKTWPQYLIRPQWELFDLESDPLEIHNLAVDSKFQAILKDLQDQLTAWLNVTQDPWICGPNQVLEDKGSFKDNPQCFSYLF</sequence>
<comment type="similarity">
    <text evidence="2">Belongs to the sulfatase family.</text>
</comment>